<dbReference type="InterPro" id="IPR019734">
    <property type="entry name" value="TPR_rpt"/>
</dbReference>
<accession>A0ABX8IC23</accession>
<feature type="compositionally biased region" description="Low complexity" evidence="5">
    <location>
        <begin position="1079"/>
        <end position="1095"/>
    </location>
</feature>
<dbReference type="SMART" id="SM00028">
    <property type="entry name" value="TPR"/>
    <property type="match status" value="3"/>
</dbReference>
<reference evidence="7 8" key="1">
    <citation type="submission" date="2021-06" db="EMBL/GenBank/DDBJ databases">
        <title>Candida outbreak in Lebanon.</title>
        <authorList>
            <person name="Finianos M."/>
        </authorList>
    </citation>
    <scope>NUCLEOTIDE SEQUENCE [LARGE SCALE GENOMIC DNA]</scope>
    <source>
        <strain evidence="7">CA3LBN</strain>
    </source>
</reference>
<evidence type="ECO:0000256" key="1">
    <source>
        <dbReference type="ARBA" id="ARBA00007428"/>
    </source>
</evidence>
<proteinExistence type="inferred from homology"/>
<dbReference type="Proteomes" id="UP000825434">
    <property type="component" value="Chromosome 4"/>
</dbReference>
<dbReference type="Gene3D" id="1.20.1050.80">
    <property type="entry name" value="VPS9 domain"/>
    <property type="match status" value="1"/>
</dbReference>
<dbReference type="InterPro" id="IPR036770">
    <property type="entry name" value="Ankyrin_rpt-contain_sf"/>
</dbReference>
<sequence length="1540" mass="172712">MSGRQKHLPLLYNPLLNAIFNNPHHAKAAIRSTINELSLSHNDYTILVPPGHILRNCTEPSGSKLEELCYDSDAFLKSHILKTSAPFSTTMAPVTKIQSIIYNTMNGRQVLVKNGMVFTGKGFKRSIKAEVLSTDYFITFCDYFPKGSKVMLLYISDSLFGHSGEESKELPPEPELRDRPRSHRSVTFEELLRNFPLLSKAMSDQFYVLFHHNNRKFERLRARTGVSLEEVRSLFMAMVEEAFSIVQKTVNAESAEGERISRLLHNITVQNMDVDLNNLVHEYVELNVYDKVWVQLVNQFEKTQHEEDPLMVLSSAVYNDLSCLSLNQLDLPVEEPWYLNVLHARVAAAIAQFSKLNDPSVTNRRQKIDLIRNTVDILTEGKDDSNANLVVDADTLIGLLIMVIVHSKVPNLEAHIYYIRHFGIDSIQSGDASSEKHSVGYLNYILSNIDAVIYHLSGKGSEGIPYDHFQEMSKASSQNYSLWYAIQKEDLTGLQRLLGDVDEQYSGKQLPKDHFLKSRNIHGESCFCFAIRSKNFELFKTLIDRTSEWFSVEDLIFDRNTTTDQTLMMVALVEENSDVSQYLLSVILADTTAEEQCLYYNLKDKSGRTLGHYLGYDITILEQVGPYVDWYTKDNNSHTPLFSLCRHYDHHDYRTLVQKAFACVFKKYPKPLALDEQTDKYGNTFLHVLARGIAETGILETDKALVDVNHLNEKLLSPSAVYIRYSRTENLALLMKNDLFNFFQEDQRNFYNLLDYYSFSAAKASNGSNKAFGEVERIVIDKYFEVNYSKHNDIQLGVLNARYDGSANDWIINTVMVKPGTEKPISTQYIAIDKLRQFTKLQKMAFPQGFGLDVNTFWINHPANKSTIPACSKYRSNRLLELLTMYFQAMNFHSDTSKSKFRGNFAMCCADSKTSTLEMMKDINKAQENAKVRNGEVKFSSQKIQEIEIFLDYSSSDLLGFHLEMSKLNQILTVTSMKQSDLRNVSDILLRQIKLGSTKHLDVREFRALDASYQKLQSYASWLELSVNELLQNCRKLKEKLQLWKEIYHGIKELNNELHRFEDQVKVTQNGVNEEAESESATRTISRRSTTSLDSVPSETQEAGSFFNFGIIDSKKSKYKKLLMTKSEEVKKVMNLNAEIKIDHELIAAEISQFLSFRSGFFSLGIKQFCKTHLLSLRNRNHELETLLWSIRRHMSVSHKDLALAIIQFLESSVSNKTVSEEYAESMDVAIDCIADAFEVDKAEASSVASKLGGLSLLDAVNNKSAGSAPVKEETIEVDAETKAKADAAKAEGNKAMASKDFDTAIAKYTEAIALDPTNVVYLSNRAAAYSSVSQHDNAVKDAEAAVKLNPEFSKAYSRLGLAQYALGNAKASMEAYKKGLDVEGSTPSDAMKRGYETAKKRVEADLESSIATSEPENSERSEPSGSGSGAGAGAGGMPDLSSMFGGGGGMPNLSEMMNNPQVMEAAQNLMSNPNALEGLMGNPAVRQMAQNMGLGGENGGGMPNLSEMMNNPMLQNMARNFMGGQGGNQGGNQGSGSSE</sequence>
<dbReference type="InterPro" id="IPR032374">
    <property type="entry name" value="SGTA_dimer"/>
</dbReference>
<evidence type="ECO:0000259" key="6">
    <source>
        <dbReference type="PROSITE" id="PS51205"/>
    </source>
</evidence>
<evidence type="ECO:0000256" key="2">
    <source>
        <dbReference type="ARBA" id="ARBA00008175"/>
    </source>
</evidence>
<feature type="compositionally biased region" description="Gly residues" evidence="5">
    <location>
        <begin position="1427"/>
        <end position="1437"/>
    </location>
</feature>
<dbReference type="PROSITE" id="PS51205">
    <property type="entry name" value="VPS9"/>
    <property type="match status" value="1"/>
</dbReference>
<feature type="region of interest" description="Disordered" evidence="5">
    <location>
        <begin position="1072"/>
        <end position="1097"/>
    </location>
</feature>
<organism evidence="7 8">
    <name type="scientific">Candidozyma haemuli</name>
    <dbReference type="NCBI Taxonomy" id="45357"/>
    <lineage>
        <taxon>Eukaryota</taxon>
        <taxon>Fungi</taxon>
        <taxon>Dikarya</taxon>
        <taxon>Ascomycota</taxon>
        <taxon>Saccharomycotina</taxon>
        <taxon>Pichiomycetes</taxon>
        <taxon>Metschnikowiaceae</taxon>
        <taxon>Candidozyma</taxon>
    </lineage>
</organism>
<comment type="similarity">
    <text evidence="1">Belongs to the UPF0507 family.</text>
</comment>
<feature type="repeat" description="TPR" evidence="3">
    <location>
        <begin position="1286"/>
        <end position="1319"/>
    </location>
</feature>
<comment type="similarity">
    <text evidence="2">Belongs to the SGT family.</text>
</comment>
<dbReference type="InterPro" id="IPR051248">
    <property type="entry name" value="UPF0507/Ank_repeat_27"/>
</dbReference>
<keyword evidence="3" id="KW-0802">TPR repeat</keyword>
<dbReference type="Pfam" id="PF13181">
    <property type="entry name" value="TPR_8"/>
    <property type="match status" value="1"/>
</dbReference>
<protein>
    <recommendedName>
        <fullName evidence="6">VPS9 domain-containing protein</fullName>
    </recommendedName>
</protein>
<evidence type="ECO:0000313" key="8">
    <source>
        <dbReference type="Proteomes" id="UP000825434"/>
    </source>
</evidence>
<dbReference type="InterPro" id="IPR037191">
    <property type="entry name" value="VPS9_dom_sf"/>
</dbReference>
<dbReference type="PROSITE" id="PS50005">
    <property type="entry name" value="TPR"/>
    <property type="match status" value="2"/>
</dbReference>
<feature type="domain" description="VPS9" evidence="6">
    <location>
        <begin position="305"/>
        <end position="465"/>
    </location>
</feature>
<dbReference type="InterPro" id="IPR011990">
    <property type="entry name" value="TPR-like_helical_dom_sf"/>
</dbReference>
<dbReference type="Pfam" id="PF02204">
    <property type="entry name" value="VPS9"/>
    <property type="match status" value="1"/>
</dbReference>
<feature type="region of interest" description="Disordered" evidence="5">
    <location>
        <begin position="163"/>
        <end position="182"/>
    </location>
</feature>
<evidence type="ECO:0000313" key="7">
    <source>
        <dbReference type="EMBL" id="QWU89463.1"/>
    </source>
</evidence>
<dbReference type="InterPro" id="IPR003123">
    <property type="entry name" value="VPS9"/>
</dbReference>
<dbReference type="PANTHER" id="PTHR24170">
    <property type="entry name" value="ANKYRIN REPEAT DOMAIN-CONTAINING PROTEIN 27"/>
    <property type="match status" value="1"/>
</dbReference>
<dbReference type="Gene3D" id="1.25.40.10">
    <property type="entry name" value="Tetratricopeptide repeat domain"/>
    <property type="match status" value="1"/>
</dbReference>
<dbReference type="PANTHER" id="PTHR24170:SF1">
    <property type="entry name" value="DOMAIN PROTEIN, PUTATIVE (AFU_ORTHOLOGUE AFUA_1G09870)-RELATED"/>
    <property type="match status" value="1"/>
</dbReference>
<dbReference type="SUPFAM" id="SSF48403">
    <property type="entry name" value="Ankyrin repeat"/>
    <property type="match status" value="1"/>
</dbReference>
<evidence type="ECO:0000256" key="4">
    <source>
        <dbReference type="SAM" id="Coils"/>
    </source>
</evidence>
<gene>
    <name evidence="7" type="ORF">CA3LBN_003786</name>
</gene>
<keyword evidence="8" id="KW-1185">Reference proteome</keyword>
<dbReference type="Gene3D" id="1.20.5.420">
    <property type="entry name" value="Immunoglobulin FC, subunit C"/>
    <property type="match status" value="1"/>
</dbReference>
<feature type="coiled-coil region" evidence="4">
    <location>
        <begin position="1027"/>
        <end position="1071"/>
    </location>
</feature>
<evidence type="ECO:0000256" key="3">
    <source>
        <dbReference type="PROSITE-ProRule" id="PRU00339"/>
    </source>
</evidence>
<name>A0ABX8IC23_9ASCO</name>
<dbReference type="Pfam" id="PF16546">
    <property type="entry name" value="SGTA_dimer"/>
    <property type="match status" value="1"/>
</dbReference>
<feature type="repeat" description="TPR" evidence="3">
    <location>
        <begin position="1354"/>
        <end position="1387"/>
    </location>
</feature>
<dbReference type="Gene3D" id="1.10.260.100">
    <property type="match status" value="1"/>
</dbReference>
<dbReference type="Gene3D" id="1.25.40.20">
    <property type="entry name" value="Ankyrin repeat-containing domain"/>
    <property type="match status" value="1"/>
</dbReference>
<keyword evidence="4" id="KW-0175">Coiled coil</keyword>
<dbReference type="SUPFAM" id="SSF109993">
    <property type="entry name" value="VPS9 domain"/>
    <property type="match status" value="1"/>
</dbReference>
<evidence type="ECO:0000256" key="5">
    <source>
        <dbReference type="SAM" id="MobiDB-lite"/>
    </source>
</evidence>
<dbReference type="SUPFAM" id="SSF48452">
    <property type="entry name" value="TPR-like"/>
    <property type="match status" value="1"/>
</dbReference>
<feature type="region of interest" description="Disordered" evidence="5">
    <location>
        <begin position="1402"/>
        <end position="1457"/>
    </location>
</feature>
<dbReference type="EMBL" id="CP076664">
    <property type="protein sequence ID" value="QWU89463.1"/>
    <property type="molecule type" value="Genomic_DNA"/>
</dbReference>
<feature type="compositionally biased region" description="Basic and acidic residues" evidence="5">
    <location>
        <begin position="163"/>
        <end position="179"/>
    </location>
</feature>